<feature type="transmembrane region" description="Helical" evidence="1">
    <location>
        <begin position="47"/>
        <end position="64"/>
    </location>
</feature>
<proteinExistence type="predicted"/>
<gene>
    <name evidence="2" type="ORF">C1SCF055_LOCUS5190</name>
</gene>
<evidence type="ECO:0000313" key="3">
    <source>
        <dbReference type="EMBL" id="CAL4764323.1"/>
    </source>
</evidence>
<comment type="caution">
    <text evidence="2">The sequence shown here is derived from an EMBL/GenBank/DDBJ whole genome shotgun (WGS) entry which is preliminary data.</text>
</comment>
<evidence type="ECO:0000313" key="4">
    <source>
        <dbReference type="Proteomes" id="UP001152797"/>
    </source>
</evidence>
<accession>A0A9P1BPD1</accession>
<reference evidence="3 4" key="2">
    <citation type="submission" date="2024-05" db="EMBL/GenBank/DDBJ databases">
        <authorList>
            <person name="Chen Y."/>
            <person name="Shah S."/>
            <person name="Dougan E. K."/>
            <person name="Thang M."/>
            <person name="Chan C."/>
        </authorList>
    </citation>
    <scope>NUCLEOTIDE SEQUENCE [LARGE SCALE GENOMIC DNA]</scope>
</reference>
<dbReference type="EMBL" id="CAMXCT020000313">
    <property type="protein sequence ID" value="CAL1130386.1"/>
    <property type="molecule type" value="Genomic_DNA"/>
</dbReference>
<dbReference type="EMBL" id="CAMXCT010000313">
    <property type="protein sequence ID" value="CAI3977011.1"/>
    <property type="molecule type" value="Genomic_DNA"/>
</dbReference>
<keyword evidence="1" id="KW-1133">Transmembrane helix</keyword>
<evidence type="ECO:0000313" key="2">
    <source>
        <dbReference type="EMBL" id="CAI3977011.1"/>
    </source>
</evidence>
<dbReference type="GO" id="GO:0016779">
    <property type="term" value="F:nucleotidyltransferase activity"/>
    <property type="evidence" value="ECO:0007669"/>
    <property type="project" value="UniProtKB-KW"/>
</dbReference>
<keyword evidence="3" id="KW-0808">Transferase</keyword>
<protein>
    <submittedName>
        <fullName evidence="3">Sulfate adenylyltransferase</fullName>
    </submittedName>
</protein>
<dbReference type="Proteomes" id="UP001152797">
    <property type="component" value="Unassembled WGS sequence"/>
</dbReference>
<keyword evidence="1" id="KW-0812">Transmembrane</keyword>
<keyword evidence="1" id="KW-0472">Membrane</keyword>
<dbReference type="AlphaFoldDB" id="A0A9P1BPD1"/>
<sequence>MWENSGIGGIGGRCSGVLWAGAGQVRQEGDSDDTVPAWRAGLAGRRGGLGILGGILLVTAYLFTKGPEARYAKLCVRSKQMEKDFFNDPKKAEWARSKGYKGLQDPDCKEWPEFWEAVKPF</sequence>
<name>A0A9P1BPD1_9DINO</name>
<evidence type="ECO:0000256" key="1">
    <source>
        <dbReference type="SAM" id="Phobius"/>
    </source>
</evidence>
<dbReference type="OrthoDB" id="426712at2759"/>
<keyword evidence="4" id="KW-1185">Reference proteome</keyword>
<keyword evidence="3" id="KW-0548">Nucleotidyltransferase</keyword>
<organism evidence="2">
    <name type="scientific">Cladocopium goreaui</name>
    <dbReference type="NCBI Taxonomy" id="2562237"/>
    <lineage>
        <taxon>Eukaryota</taxon>
        <taxon>Sar</taxon>
        <taxon>Alveolata</taxon>
        <taxon>Dinophyceae</taxon>
        <taxon>Suessiales</taxon>
        <taxon>Symbiodiniaceae</taxon>
        <taxon>Cladocopium</taxon>
    </lineage>
</organism>
<reference evidence="2" key="1">
    <citation type="submission" date="2022-10" db="EMBL/GenBank/DDBJ databases">
        <authorList>
            <person name="Chen Y."/>
            <person name="Dougan E. K."/>
            <person name="Chan C."/>
            <person name="Rhodes N."/>
            <person name="Thang M."/>
        </authorList>
    </citation>
    <scope>NUCLEOTIDE SEQUENCE</scope>
</reference>
<dbReference type="EMBL" id="CAMXCT030000313">
    <property type="protein sequence ID" value="CAL4764323.1"/>
    <property type="molecule type" value="Genomic_DNA"/>
</dbReference>